<dbReference type="EC" id="2.7.1.24" evidence="8 9"/>
<dbReference type="PANTHER" id="PTHR10695:SF46">
    <property type="entry name" value="BIFUNCTIONAL COENZYME A SYNTHASE-RELATED"/>
    <property type="match status" value="1"/>
</dbReference>
<dbReference type="SUPFAM" id="SSF52540">
    <property type="entry name" value="P-loop containing nucleoside triphosphate hydrolases"/>
    <property type="match status" value="1"/>
</dbReference>
<evidence type="ECO:0000256" key="4">
    <source>
        <dbReference type="ARBA" id="ARBA00022741"/>
    </source>
</evidence>
<evidence type="ECO:0000256" key="6">
    <source>
        <dbReference type="ARBA" id="ARBA00022840"/>
    </source>
</evidence>
<dbReference type="GO" id="GO:0004140">
    <property type="term" value="F:dephospho-CoA kinase activity"/>
    <property type="evidence" value="ECO:0007669"/>
    <property type="project" value="UniProtKB-UniRule"/>
</dbReference>
<dbReference type="GO" id="GO:0005737">
    <property type="term" value="C:cytoplasm"/>
    <property type="evidence" value="ECO:0007669"/>
    <property type="project" value="UniProtKB-SubCell"/>
</dbReference>
<proteinExistence type="inferred from homology"/>
<dbReference type="PANTHER" id="PTHR10695">
    <property type="entry name" value="DEPHOSPHO-COA KINASE-RELATED"/>
    <property type="match status" value="1"/>
</dbReference>
<evidence type="ECO:0000313" key="11">
    <source>
        <dbReference type="Proteomes" id="UP000032279"/>
    </source>
</evidence>
<dbReference type="NCBIfam" id="TIGR00152">
    <property type="entry name" value="dephospho-CoA kinase"/>
    <property type="match status" value="1"/>
</dbReference>
<dbReference type="AlphaFoldDB" id="A0A0D1ABN8"/>
<dbReference type="Gene3D" id="3.40.50.300">
    <property type="entry name" value="P-loop containing nucleotide triphosphate hydrolases"/>
    <property type="match status" value="1"/>
</dbReference>
<evidence type="ECO:0000256" key="1">
    <source>
        <dbReference type="ARBA" id="ARBA00009018"/>
    </source>
</evidence>
<accession>A0A0D1ABN8</accession>
<dbReference type="CDD" id="cd02022">
    <property type="entry name" value="DPCK"/>
    <property type="match status" value="1"/>
</dbReference>
<organism evidence="10 11">
    <name type="scientific">Paucilactobacillus wasatchensis</name>
    <dbReference type="NCBI Taxonomy" id="1335616"/>
    <lineage>
        <taxon>Bacteria</taxon>
        <taxon>Bacillati</taxon>
        <taxon>Bacillota</taxon>
        <taxon>Bacilli</taxon>
        <taxon>Lactobacillales</taxon>
        <taxon>Lactobacillaceae</taxon>
        <taxon>Paucilactobacillus</taxon>
    </lineage>
</organism>
<keyword evidence="11" id="KW-1185">Reference proteome</keyword>
<evidence type="ECO:0000256" key="9">
    <source>
        <dbReference type="NCBIfam" id="TIGR00152"/>
    </source>
</evidence>
<dbReference type="RefSeq" id="WP_044010011.1">
    <property type="nucleotide sequence ID" value="NZ_AWTT01000004.1"/>
</dbReference>
<dbReference type="InterPro" id="IPR001977">
    <property type="entry name" value="Depp_CoAkinase"/>
</dbReference>
<sequence length="199" mass="22272">MTTILGLTGGIATGKSTVSSFLRQFKIPIIDADVIARQVVALGSVGLKQLSDTFGSEFLNQDHSLNRSKLGRLVFSDPHKLVQLNTIMQPLIAAEIKQQILAYQQQQTPLIVLDAPLLFEQHHEKKVDFVMVVSVPPKLQLKRLMQRDQVSRIDAEQRIKSQWSVTQKQAQADVVIDNSGSVADTEKQVLHWLNKNNLI</sequence>
<dbReference type="HAMAP" id="MF_00376">
    <property type="entry name" value="Dephospho_CoA_kinase"/>
    <property type="match status" value="1"/>
</dbReference>
<evidence type="ECO:0000313" key="10">
    <source>
        <dbReference type="EMBL" id="KIS04076.1"/>
    </source>
</evidence>
<dbReference type="Proteomes" id="UP000032279">
    <property type="component" value="Unassembled WGS sequence"/>
</dbReference>
<keyword evidence="7 8" id="KW-0173">Coenzyme A biosynthesis</keyword>
<dbReference type="EMBL" id="AWTT01000004">
    <property type="protein sequence ID" value="KIS04076.1"/>
    <property type="molecule type" value="Genomic_DNA"/>
</dbReference>
<dbReference type="PATRIC" id="fig|1335616.4.peg.277"/>
<evidence type="ECO:0000256" key="2">
    <source>
        <dbReference type="ARBA" id="ARBA00022490"/>
    </source>
</evidence>
<feature type="binding site" evidence="8">
    <location>
        <begin position="12"/>
        <end position="17"/>
    </location>
    <ligand>
        <name>ATP</name>
        <dbReference type="ChEBI" id="CHEBI:30616"/>
    </ligand>
</feature>
<dbReference type="PROSITE" id="PS51219">
    <property type="entry name" value="DPCK"/>
    <property type="match status" value="1"/>
</dbReference>
<evidence type="ECO:0000256" key="3">
    <source>
        <dbReference type="ARBA" id="ARBA00022679"/>
    </source>
</evidence>
<keyword evidence="5 8" id="KW-0418">Kinase</keyword>
<name>A0A0D1ABN8_9LACO</name>
<comment type="similarity">
    <text evidence="1 8">Belongs to the CoaE family.</text>
</comment>
<protein>
    <recommendedName>
        <fullName evidence="8 9">Dephospho-CoA kinase</fullName>
        <ecNumber evidence="8 9">2.7.1.24</ecNumber>
    </recommendedName>
    <alternativeName>
        <fullName evidence="8">Dephosphocoenzyme A kinase</fullName>
    </alternativeName>
</protein>
<dbReference type="Pfam" id="PF01121">
    <property type="entry name" value="CoaE"/>
    <property type="match status" value="1"/>
</dbReference>
<evidence type="ECO:0000256" key="8">
    <source>
        <dbReference type="HAMAP-Rule" id="MF_00376"/>
    </source>
</evidence>
<comment type="catalytic activity">
    <reaction evidence="8">
        <text>3'-dephospho-CoA + ATP = ADP + CoA + H(+)</text>
        <dbReference type="Rhea" id="RHEA:18245"/>
        <dbReference type="ChEBI" id="CHEBI:15378"/>
        <dbReference type="ChEBI" id="CHEBI:30616"/>
        <dbReference type="ChEBI" id="CHEBI:57287"/>
        <dbReference type="ChEBI" id="CHEBI:57328"/>
        <dbReference type="ChEBI" id="CHEBI:456216"/>
        <dbReference type="EC" id="2.7.1.24"/>
    </reaction>
</comment>
<dbReference type="InterPro" id="IPR027417">
    <property type="entry name" value="P-loop_NTPase"/>
</dbReference>
<dbReference type="OrthoDB" id="9812943at2"/>
<dbReference type="GO" id="GO:0015937">
    <property type="term" value="P:coenzyme A biosynthetic process"/>
    <property type="evidence" value="ECO:0007669"/>
    <property type="project" value="UniProtKB-UniRule"/>
</dbReference>
<evidence type="ECO:0000256" key="7">
    <source>
        <dbReference type="ARBA" id="ARBA00022993"/>
    </source>
</evidence>
<comment type="function">
    <text evidence="8">Catalyzes the phosphorylation of the 3'-hydroxyl group of dephosphocoenzyme A to form coenzyme A.</text>
</comment>
<keyword evidence="2 8" id="KW-0963">Cytoplasm</keyword>
<dbReference type="FunFam" id="3.40.50.300:FF:000991">
    <property type="entry name" value="Dephospho-CoA kinase"/>
    <property type="match status" value="1"/>
</dbReference>
<comment type="pathway">
    <text evidence="8">Cofactor biosynthesis; coenzyme A biosynthesis; CoA from (R)-pantothenate: step 5/5.</text>
</comment>
<comment type="subcellular location">
    <subcellularLocation>
        <location evidence="8">Cytoplasm</location>
    </subcellularLocation>
</comment>
<dbReference type="UniPathway" id="UPA00241">
    <property type="reaction ID" value="UER00356"/>
</dbReference>
<comment type="caution">
    <text evidence="10">The sequence shown here is derived from an EMBL/GenBank/DDBJ whole genome shotgun (WGS) entry which is preliminary data.</text>
</comment>
<gene>
    <name evidence="8 10" type="primary">coaE</name>
    <name evidence="10" type="ORF">WDC_0278</name>
</gene>
<keyword evidence="4 8" id="KW-0547">Nucleotide-binding</keyword>
<keyword evidence="6 8" id="KW-0067">ATP-binding</keyword>
<evidence type="ECO:0000256" key="5">
    <source>
        <dbReference type="ARBA" id="ARBA00022777"/>
    </source>
</evidence>
<reference evidence="10 11" key="1">
    <citation type="submission" date="2013-08" db="EMBL/GenBank/DDBJ databases">
        <title>Lactobacillus wasatchii sp. WDC04, a late gas producing bacteria isolated from aged chedder cheese.</title>
        <authorList>
            <person name="Oberg C.J."/>
            <person name="Culumber M."/>
            <person name="McMahon D.J."/>
            <person name="Broadbent J.R."/>
            <person name="Oberg T.S."/>
            <person name="Ortaki F."/>
        </authorList>
    </citation>
    <scope>NUCLEOTIDE SEQUENCE [LARGE SCALE GENOMIC DNA]</scope>
    <source>
        <strain evidence="10 11">WDC04</strain>
    </source>
</reference>
<keyword evidence="3 8" id="KW-0808">Transferase</keyword>
<dbReference type="GO" id="GO:0005524">
    <property type="term" value="F:ATP binding"/>
    <property type="evidence" value="ECO:0007669"/>
    <property type="project" value="UniProtKB-UniRule"/>
</dbReference>
<dbReference type="STRING" id="1335616.WDC_0278"/>